<feature type="transmembrane region" description="Helical" evidence="6">
    <location>
        <begin position="146"/>
        <end position="165"/>
    </location>
</feature>
<evidence type="ECO:0000256" key="5">
    <source>
        <dbReference type="ARBA" id="ARBA00023136"/>
    </source>
</evidence>
<dbReference type="RefSeq" id="WP_151071540.1">
    <property type="nucleotide sequence ID" value="NZ_CP032519.1"/>
</dbReference>
<keyword evidence="3 6" id="KW-0812">Transmembrane</keyword>
<feature type="transmembrane region" description="Helical" evidence="6">
    <location>
        <begin position="202"/>
        <end position="222"/>
    </location>
</feature>
<feature type="domain" description="EamA" evidence="7">
    <location>
        <begin position="175"/>
        <end position="306"/>
    </location>
</feature>
<evidence type="ECO:0000313" key="8">
    <source>
        <dbReference type="EMBL" id="QEZ46327.1"/>
    </source>
</evidence>
<evidence type="ECO:0000256" key="1">
    <source>
        <dbReference type="ARBA" id="ARBA00004141"/>
    </source>
</evidence>
<evidence type="ECO:0000256" key="4">
    <source>
        <dbReference type="ARBA" id="ARBA00022989"/>
    </source>
</evidence>
<evidence type="ECO:0000256" key="3">
    <source>
        <dbReference type="ARBA" id="ARBA00022692"/>
    </source>
</evidence>
<organism evidence="8 9">
    <name type="scientific">Cupriavidus oxalaticus</name>
    <dbReference type="NCBI Taxonomy" id="96344"/>
    <lineage>
        <taxon>Bacteria</taxon>
        <taxon>Pseudomonadati</taxon>
        <taxon>Pseudomonadota</taxon>
        <taxon>Betaproteobacteria</taxon>
        <taxon>Burkholderiales</taxon>
        <taxon>Burkholderiaceae</taxon>
        <taxon>Cupriavidus</taxon>
    </lineage>
</organism>
<evidence type="ECO:0000259" key="7">
    <source>
        <dbReference type="Pfam" id="PF00892"/>
    </source>
</evidence>
<gene>
    <name evidence="8" type="ORF">D2917_18860</name>
</gene>
<dbReference type="Proteomes" id="UP000325743">
    <property type="component" value="Chromosome 2"/>
</dbReference>
<dbReference type="PANTHER" id="PTHR32322:SF2">
    <property type="entry name" value="EAMA DOMAIN-CONTAINING PROTEIN"/>
    <property type="match status" value="1"/>
</dbReference>
<protein>
    <submittedName>
        <fullName evidence="8">DMT family transporter</fullName>
    </submittedName>
</protein>
<dbReference type="InterPro" id="IPR000620">
    <property type="entry name" value="EamA_dom"/>
</dbReference>
<comment type="subcellular location">
    <subcellularLocation>
        <location evidence="1">Membrane</location>
        <topology evidence="1">Multi-pass membrane protein</topology>
    </subcellularLocation>
</comment>
<comment type="similarity">
    <text evidence="2">Belongs to the EamA transporter family.</text>
</comment>
<reference evidence="8 9" key="1">
    <citation type="submission" date="2018-09" db="EMBL/GenBank/DDBJ databases">
        <title>Complete genome sequence of Cupriavidus oxalaticus T2, a bacterium capable of phenol tolerance and degradation.</title>
        <authorList>
            <person name="Yan J."/>
        </authorList>
    </citation>
    <scope>NUCLEOTIDE SEQUENCE [LARGE SCALE GENOMIC DNA]</scope>
    <source>
        <strain evidence="8 9">T2</strain>
    </source>
</reference>
<sequence>MSAAAEPGRTADAGTRQTAWVAAMPWLFVLIWSTGFIVAKYGMPYAEPMTFLFLRFAGVLVLMVPFVLLAGVPLPRAAGTAHADWRMVGHLAVAGLLLQAGYLGGVWAAIKLGMPAGVSALIAGMQPILTALIATRLGERIGGRQWLGLLLGIAGVALVVANKLGTSALTPVSLALAAGALLSITVGTVYQKRFCPVFDLRMGSVIQFGAAALACLPFMFLFETRAVQWTAAMIGALAWSVVALSIGAISLLFLLIRQGAATRVSSLMYLTPPTTAVMAWLLFGERFPPLAAAGMVLAASGVALVIRR</sequence>
<dbReference type="GO" id="GO:0016020">
    <property type="term" value="C:membrane"/>
    <property type="evidence" value="ECO:0007669"/>
    <property type="project" value="UniProtKB-SubCell"/>
</dbReference>
<proteinExistence type="inferred from homology"/>
<dbReference type="PANTHER" id="PTHR32322">
    <property type="entry name" value="INNER MEMBRANE TRANSPORTER"/>
    <property type="match status" value="1"/>
</dbReference>
<name>A0A5P3VJ40_9BURK</name>
<feature type="transmembrane region" description="Helical" evidence="6">
    <location>
        <begin position="116"/>
        <end position="134"/>
    </location>
</feature>
<feature type="transmembrane region" description="Helical" evidence="6">
    <location>
        <begin position="171"/>
        <end position="190"/>
    </location>
</feature>
<keyword evidence="4 6" id="KW-1133">Transmembrane helix</keyword>
<feature type="transmembrane region" description="Helical" evidence="6">
    <location>
        <begin position="87"/>
        <end position="110"/>
    </location>
</feature>
<feature type="transmembrane region" description="Helical" evidence="6">
    <location>
        <begin position="51"/>
        <end position="75"/>
    </location>
</feature>
<keyword evidence="5 6" id="KW-0472">Membrane</keyword>
<accession>A0A5P3VJ40</accession>
<dbReference type="Pfam" id="PF00892">
    <property type="entry name" value="EamA"/>
    <property type="match status" value="2"/>
</dbReference>
<feature type="transmembrane region" description="Helical" evidence="6">
    <location>
        <begin position="228"/>
        <end position="255"/>
    </location>
</feature>
<evidence type="ECO:0000256" key="2">
    <source>
        <dbReference type="ARBA" id="ARBA00007362"/>
    </source>
</evidence>
<dbReference type="AlphaFoldDB" id="A0A5P3VJ40"/>
<dbReference type="InterPro" id="IPR037185">
    <property type="entry name" value="EmrE-like"/>
</dbReference>
<feature type="transmembrane region" description="Helical" evidence="6">
    <location>
        <begin position="289"/>
        <end position="306"/>
    </location>
</feature>
<dbReference type="SUPFAM" id="SSF103481">
    <property type="entry name" value="Multidrug resistance efflux transporter EmrE"/>
    <property type="match status" value="2"/>
</dbReference>
<dbReference type="EMBL" id="CP032519">
    <property type="protein sequence ID" value="QEZ46327.1"/>
    <property type="molecule type" value="Genomic_DNA"/>
</dbReference>
<feature type="transmembrane region" description="Helical" evidence="6">
    <location>
        <begin position="19"/>
        <end position="39"/>
    </location>
</feature>
<evidence type="ECO:0000256" key="6">
    <source>
        <dbReference type="SAM" id="Phobius"/>
    </source>
</evidence>
<feature type="domain" description="EamA" evidence="7">
    <location>
        <begin position="27"/>
        <end position="160"/>
    </location>
</feature>
<dbReference type="InterPro" id="IPR050638">
    <property type="entry name" value="AA-Vitamin_Transporters"/>
</dbReference>
<evidence type="ECO:0000313" key="9">
    <source>
        <dbReference type="Proteomes" id="UP000325743"/>
    </source>
</evidence>